<comment type="similarity">
    <text evidence="1">Belongs to the leucine-binding protein family.</text>
</comment>
<feature type="domain" description="Leucine-binding protein" evidence="6">
    <location>
        <begin position="55"/>
        <end position="389"/>
    </location>
</feature>
<dbReference type="InterPro" id="IPR028082">
    <property type="entry name" value="Peripla_BP_I"/>
</dbReference>
<evidence type="ECO:0000256" key="5">
    <source>
        <dbReference type="SAM" id="SignalP"/>
    </source>
</evidence>
<dbReference type="RefSeq" id="WP_272463347.1">
    <property type="nucleotide sequence ID" value="NZ_JAPFQL010000083.1"/>
</dbReference>
<dbReference type="PROSITE" id="PS51257">
    <property type="entry name" value="PROKAR_LIPOPROTEIN"/>
    <property type="match status" value="1"/>
</dbReference>
<accession>A0ABT5GKM7</accession>
<dbReference type="InterPro" id="IPR051010">
    <property type="entry name" value="BCAA_transport"/>
</dbReference>
<proteinExistence type="inferred from homology"/>
<dbReference type="EMBL" id="JAPFQL010000083">
    <property type="protein sequence ID" value="MDC5698783.1"/>
    <property type="molecule type" value="Genomic_DNA"/>
</dbReference>
<dbReference type="PRINTS" id="PR00337">
    <property type="entry name" value="LEUILEVALBP"/>
</dbReference>
<feature type="chain" id="PRO_5045722051" evidence="5">
    <location>
        <begin position="20"/>
        <end position="395"/>
    </location>
</feature>
<evidence type="ECO:0000313" key="7">
    <source>
        <dbReference type="EMBL" id="MDC5698783.1"/>
    </source>
</evidence>
<reference evidence="7 8" key="1">
    <citation type="submission" date="2022-11" db="EMBL/GenBank/DDBJ databases">
        <title>Anaerobic phenanthrene biodegradation by a DNRA strain PheN6.</title>
        <authorList>
            <person name="Zhang Z."/>
        </authorList>
    </citation>
    <scope>NUCLEOTIDE SEQUENCE [LARGE SCALE GENOMIC DNA]</scope>
    <source>
        <strain evidence="7 8">PheN6</strain>
    </source>
</reference>
<feature type="signal peptide" evidence="5">
    <location>
        <begin position="1"/>
        <end position="19"/>
    </location>
</feature>
<organism evidence="7 8">
    <name type="scientific">Intrasporangium calvum</name>
    <dbReference type="NCBI Taxonomy" id="53358"/>
    <lineage>
        <taxon>Bacteria</taxon>
        <taxon>Bacillati</taxon>
        <taxon>Actinomycetota</taxon>
        <taxon>Actinomycetes</taxon>
        <taxon>Micrococcales</taxon>
        <taxon>Intrasporangiaceae</taxon>
        <taxon>Intrasporangium</taxon>
    </lineage>
</organism>
<gene>
    <name evidence="7" type="ORF">OO014_16135</name>
</gene>
<dbReference type="CDD" id="cd06348">
    <property type="entry name" value="PBP1_ABC_HAAT-like"/>
    <property type="match status" value="1"/>
</dbReference>
<dbReference type="SUPFAM" id="SSF53822">
    <property type="entry name" value="Periplasmic binding protein-like I"/>
    <property type="match status" value="1"/>
</dbReference>
<dbReference type="PANTHER" id="PTHR30483:SF6">
    <property type="entry name" value="PERIPLASMIC BINDING PROTEIN OF ABC TRANSPORTER FOR NATURAL AMINO ACIDS"/>
    <property type="match status" value="1"/>
</dbReference>
<dbReference type="InterPro" id="IPR000709">
    <property type="entry name" value="Leu_Ile_Val-bd"/>
</dbReference>
<keyword evidence="8" id="KW-1185">Reference proteome</keyword>
<evidence type="ECO:0000259" key="6">
    <source>
        <dbReference type="Pfam" id="PF13458"/>
    </source>
</evidence>
<keyword evidence="3 5" id="KW-0732">Signal</keyword>
<evidence type="ECO:0000256" key="4">
    <source>
        <dbReference type="ARBA" id="ARBA00022970"/>
    </source>
</evidence>
<evidence type="ECO:0000256" key="1">
    <source>
        <dbReference type="ARBA" id="ARBA00010062"/>
    </source>
</evidence>
<sequence>MRTKLFSVAVAATATLALAACGGGNGDGGGGGQTGAAGGLKGQGSGESCTISQAVPVGAALSLTGAAGSYGTSQQKGLELAAEQLNAKGGVKYDVKIEDDQTDPRQGITVFEGFVNGGKSIIIGPTLSNTAFQAQPVAQEGKTPVLAISNTAKGITAQGDYIFRDSLTEAQVIPQTVKKAKEKFSLAKVVVMYSNDDAFTKSGFEVFDAALKTEGVQVLETITFSKADTDFRALLTQAKGQSPDAIVVSGLIEAAIPLVTQARELGITVPIIGGNGFNNPKLMADAGEAAEGVVVGAAWNSASANELNAGFIKDFQTKFNAAPDQFAAQAHAGLTLIDHAVRSGCSAERDAIRDGLSKISNVPTVLGDVSINADRDAEHPAVVQVVEGGKFTVLQ</sequence>
<comment type="caution">
    <text evidence="7">The sequence shown here is derived from an EMBL/GenBank/DDBJ whole genome shotgun (WGS) entry which is preliminary data.</text>
</comment>
<keyword evidence="4" id="KW-0029">Amino-acid transport</keyword>
<evidence type="ECO:0000256" key="2">
    <source>
        <dbReference type="ARBA" id="ARBA00022448"/>
    </source>
</evidence>
<name>A0ABT5GKM7_9MICO</name>
<evidence type="ECO:0000256" key="3">
    <source>
        <dbReference type="ARBA" id="ARBA00022729"/>
    </source>
</evidence>
<keyword evidence="2" id="KW-0813">Transport</keyword>
<dbReference type="Pfam" id="PF13458">
    <property type="entry name" value="Peripla_BP_6"/>
    <property type="match status" value="1"/>
</dbReference>
<dbReference type="Gene3D" id="3.40.50.2300">
    <property type="match status" value="2"/>
</dbReference>
<evidence type="ECO:0000313" key="8">
    <source>
        <dbReference type="Proteomes" id="UP001150259"/>
    </source>
</evidence>
<dbReference type="Proteomes" id="UP001150259">
    <property type="component" value="Unassembled WGS sequence"/>
</dbReference>
<protein>
    <submittedName>
        <fullName evidence="7">ABC transporter substrate-binding protein</fullName>
    </submittedName>
</protein>
<dbReference type="InterPro" id="IPR028081">
    <property type="entry name" value="Leu-bd"/>
</dbReference>
<dbReference type="PANTHER" id="PTHR30483">
    <property type="entry name" value="LEUCINE-SPECIFIC-BINDING PROTEIN"/>
    <property type="match status" value="1"/>
</dbReference>